<reference evidence="1 2" key="1">
    <citation type="submission" date="2016-04" db="EMBL/GenBank/DDBJ databases">
        <title>Genome analyses suggest a sexual origin of heterokaryosis in a supposedly ancient asexual fungus.</title>
        <authorList>
            <person name="Ropars J."/>
            <person name="Sedzielewska K."/>
            <person name="Noel J."/>
            <person name="Charron P."/>
            <person name="Farinelli L."/>
            <person name="Marton T."/>
            <person name="Kruger M."/>
            <person name="Pelin A."/>
            <person name="Brachmann A."/>
            <person name="Corradi N."/>
        </authorList>
    </citation>
    <scope>NUCLEOTIDE SEQUENCE [LARGE SCALE GENOMIC DNA]</scope>
    <source>
        <strain evidence="1 2">A5</strain>
    </source>
</reference>
<dbReference type="EMBL" id="LLXJ01013419">
    <property type="protein sequence ID" value="PKB91869.1"/>
    <property type="molecule type" value="Genomic_DNA"/>
</dbReference>
<dbReference type="AlphaFoldDB" id="A0A2N0NBG5"/>
<evidence type="ECO:0000313" key="1">
    <source>
        <dbReference type="EMBL" id="PKB91869.1"/>
    </source>
</evidence>
<dbReference type="Proteomes" id="UP000232722">
    <property type="component" value="Unassembled WGS sequence"/>
</dbReference>
<feature type="non-terminal residue" evidence="1">
    <location>
        <position position="164"/>
    </location>
</feature>
<organism evidence="1 2">
    <name type="scientific">Rhizophagus irregularis</name>
    <dbReference type="NCBI Taxonomy" id="588596"/>
    <lineage>
        <taxon>Eukaryota</taxon>
        <taxon>Fungi</taxon>
        <taxon>Fungi incertae sedis</taxon>
        <taxon>Mucoromycota</taxon>
        <taxon>Glomeromycotina</taxon>
        <taxon>Glomeromycetes</taxon>
        <taxon>Glomerales</taxon>
        <taxon>Glomeraceae</taxon>
        <taxon>Rhizophagus</taxon>
    </lineage>
</organism>
<comment type="caution">
    <text evidence="1">The sequence shown here is derived from an EMBL/GenBank/DDBJ whole genome shotgun (WGS) entry which is preliminary data.</text>
</comment>
<proteinExistence type="predicted"/>
<accession>A0A2N0NBG5</accession>
<evidence type="ECO:0008006" key="3">
    <source>
        <dbReference type="Google" id="ProtNLM"/>
    </source>
</evidence>
<dbReference type="SUPFAM" id="SSF46565">
    <property type="entry name" value="Chaperone J-domain"/>
    <property type="match status" value="1"/>
</dbReference>
<dbReference type="InterPro" id="IPR036869">
    <property type="entry name" value="J_dom_sf"/>
</dbReference>
<sequence>ERNKNKQEFIDSLKRLKDLALEITYSRRIAFIQHVLNSSNKKEVLYSDTLFTEEEINKRSRKLASYFHPDKTNKPNTPNSLRDKHKNLGADIFKVTQEFRDILLSELRVASNNEGLSFHEKKANELWKLTIDFRNAAKGQWNKLKVLKKDEIKEFSSEELENFS</sequence>
<name>A0A2N0NBG5_9GLOM</name>
<reference evidence="1 2" key="2">
    <citation type="submission" date="2017-09" db="EMBL/GenBank/DDBJ databases">
        <title>Extensive intraspecific genome diversity in a model arbuscular mycorrhizal fungus.</title>
        <authorList>
            <person name="Chen E.C."/>
            <person name="Morin E."/>
            <person name="Beaudet D."/>
            <person name="Noel J."/>
            <person name="Ndikumana S."/>
            <person name="Charron P."/>
            <person name="St-Onge C."/>
            <person name="Giorgi J."/>
            <person name="Grigoriev I.V."/>
            <person name="Roux C."/>
            <person name="Martin F.M."/>
            <person name="Corradi N."/>
        </authorList>
    </citation>
    <scope>NUCLEOTIDE SEQUENCE [LARGE SCALE GENOMIC DNA]</scope>
    <source>
        <strain evidence="1 2">A5</strain>
    </source>
</reference>
<feature type="non-terminal residue" evidence="1">
    <location>
        <position position="1"/>
    </location>
</feature>
<gene>
    <name evidence="1" type="ORF">RhiirA5_447173</name>
</gene>
<evidence type="ECO:0000313" key="2">
    <source>
        <dbReference type="Proteomes" id="UP000232722"/>
    </source>
</evidence>
<protein>
    <recommendedName>
        <fullName evidence="3">J domain-containing protein</fullName>
    </recommendedName>
</protein>